<dbReference type="EMBL" id="BAAFSV010000001">
    <property type="protein sequence ID" value="GAB1310712.1"/>
    <property type="molecule type" value="Genomic_DNA"/>
</dbReference>
<protein>
    <submittedName>
        <fullName evidence="2">Uncharacterized protein</fullName>
    </submittedName>
</protein>
<name>A0ABQ0FYX9_9PEZI</name>
<dbReference type="Proteomes" id="UP001628179">
    <property type="component" value="Unassembled WGS sequence"/>
</dbReference>
<evidence type="ECO:0000313" key="2">
    <source>
        <dbReference type="EMBL" id="GAB1310712.1"/>
    </source>
</evidence>
<organism evidence="2 3">
    <name type="scientific">Madurella fahalii</name>
    <dbReference type="NCBI Taxonomy" id="1157608"/>
    <lineage>
        <taxon>Eukaryota</taxon>
        <taxon>Fungi</taxon>
        <taxon>Dikarya</taxon>
        <taxon>Ascomycota</taxon>
        <taxon>Pezizomycotina</taxon>
        <taxon>Sordariomycetes</taxon>
        <taxon>Sordariomycetidae</taxon>
        <taxon>Sordariales</taxon>
        <taxon>Sordariales incertae sedis</taxon>
        <taxon>Madurella</taxon>
    </lineage>
</organism>
<evidence type="ECO:0000313" key="3">
    <source>
        <dbReference type="Proteomes" id="UP001628179"/>
    </source>
</evidence>
<sequence length="440" mass="49576">MPRHNQMLVRDPEATPLTPLVDSKVCGVLIAADGSTKEFPADLTTIVKSDARDAAVAARIYMVQGGESLLEHLDDWIRRAPGPRHAFVQGHLGDDGGAEFEQEVGETGVNALSTSWWRFAPQDRHQNWIHRRILANRPYSINTIDDPMNLRLGHQRYSPVPRCQYRSYHLISFSRNGEQVYNAAQERMSLYSYVDVDGVLTVLVLADPRRKYQVRGIKFSFWKDQENSTYETIPCFRQAKISEAAPDQGEGSEPNTTTTNGVPAAEEKILDPKRHVERDPASWFLQILGQYAETPSEATKLAIAHIICEDVSCILDNIRRALGDIELALHDDIILRESMPRWREQLGSWRYILCDQSMSLAFLSQHLGFEDTAPRGHLQGFSGASTGVNREDRLRHKLKRLGEDASSTSHRIEATFQALMSSITIVESERAIKETEAVPS</sequence>
<accession>A0ABQ0FYX9</accession>
<proteinExistence type="predicted"/>
<gene>
    <name evidence="2" type="ORF">MFIFM68171_00922</name>
</gene>
<keyword evidence="3" id="KW-1185">Reference proteome</keyword>
<dbReference type="RefSeq" id="XP_070912445.1">
    <property type="nucleotide sequence ID" value="XM_071056344.1"/>
</dbReference>
<feature type="region of interest" description="Disordered" evidence="1">
    <location>
        <begin position="244"/>
        <end position="267"/>
    </location>
</feature>
<evidence type="ECO:0000256" key="1">
    <source>
        <dbReference type="SAM" id="MobiDB-lite"/>
    </source>
</evidence>
<reference evidence="2 3" key="1">
    <citation type="submission" date="2024-09" db="EMBL/GenBank/DDBJ databases">
        <title>Itraconazole resistance in Madurella fahalii resulting from another homologue of gene encoding cytochrome P450 14-alpha sterol demethylase (CYP51).</title>
        <authorList>
            <person name="Yoshioka I."/>
            <person name="Fahal A.H."/>
            <person name="Kaneko S."/>
            <person name="Yaguchi T."/>
        </authorList>
    </citation>
    <scope>NUCLEOTIDE SEQUENCE [LARGE SCALE GENOMIC DNA]</scope>
    <source>
        <strain evidence="2 3">IFM 68171</strain>
    </source>
</reference>
<dbReference type="GeneID" id="98171667"/>
<comment type="caution">
    <text evidence="2">The sequence shown here is derived from an EMBL/GenBank/DDBJ whole genome shotgun (WGS) entry which is preliminary data.</text>
</comment>